<dbReference type="PROSITE" id="PS01125">
    <property type="entry name" value="ROK"/>
    <property type="match status" value="1"/>
</dbReference>
<dbReference type="FunFam" id="3.30.420.40:FF:000136">
    <property type="entry name" value="Putative fructokinase"/>
    <property type="match status" value="1"/>
</dbReference>
<name>A0A1I1ZU38_9BACL</name>
<dbReference type="SUPFAM" id="SSF53067">
    <property type="entry name" value="Actin-like ATPase domain"/>
    <property type="match status" value="1"/>
</dbReference>
<evidence type="ECO:0000256" key="12">
    <source>
        <dbReference type="ARBA" id="ARBA00048451"/>
    </source>
</evidence>
<dbReference type="Proteomes" id="UP000183410">
    <property type="component" value="Unassembled WGS sequence"/>
</dbReference>
<evidence type="ECO:0000256" key="2">
    <source>
        <dbReference type="ARBA" id="ARBA00006479"/>
    </source>
</evidence>
<evidence type="ECO:0000313" key="14">
    <source>
        <dbReference type="Proteomes" id="UP000183410"/>
    </source>
</evidence>
<dbReference type="FunFam" id="3.30.420.40:FF:000153">
    <property type="entry name" value="Putative fructokinase"/>
    <property type="match status" value="1"/>
</dbReference>
<dbReference type="OrthoDB" id="9783435at2"/>
<proteinExistence type="inferred from homology"/>
<sequence>MRIGAIEAGGTKFICGIGNEQGVIEAFISFPTEHPDITLGKVIQYFTDKEVGAIGVGSFGPIELHPESALYGYVTTTPKPGWENCNFLGILKRHFPVPYGWDTDVNAAAYGEVVWGAARGLRSCLYYTIGTGVGVGVYAEGQLVHGLVHPEGGHVLTRRHPQDDFSGICPYHGDCLEGMAAGPAIEARWQQKGFELPTDHAAWEIEAYYIAQSITNAILMTSPQKVILGGGIMQQSQLFPLIREAVKHNLNGYVSAAEMNSYMEQYIVPPGLGHQAGLYGALALGLRAYKQAQESVSAQ</sequence>
<keyword evidence="8" id="KW-0067">ATP-binding</keyword>
<evidence type="ECO:0000256" key="3">
    <source>
        <dbReference type="ARBA" id="ARBA00022679"/>
    </source>
</evidence>
<dbReference type="AlphaFoldDB" id="A0A1I1ZU38"/>
<dbReference type="RefSeq" id="WP_046229848.1">
    <property type="nucleotide sequence ID" value="NZ_FONN01000002.1"/>
</dbReference>
<dbReference type="InterPro" id="IPR043129">
    <property type="entry name" value="ATPase_NBD"/>
</dbReference>
<dbReference type="InterPro" id="IPR049874">
    <property type="entry name" value="ROK_cs"/>
</dbReference>
<evidence type="ECO:0000256" key="6">
    <source>
        <dbReference type="ARBA" id="ARBA00022777"/>
    </source>
</evidence>
<dbReference type="GO" id="GO:0008865">
    <property type="term" value="F:fructokinase activity"/>
    <property type="evidence" value="ECO:0007669"/>
    <property type="project" value="UniProtKB-EC"/>
</dbReference>
<accession>A0A1I1ZU38</accession>
<evidence type="ECO:0000256" key="5">
    <source>
        <dbReference type="ARBA" id="ARBA00022741"/>
    </source>
</evidence>
<keyword evidence="14" id="KW-1185">Reference proteome</keyword>
<evidence type="ECO:0000256" key="7">
    <source>
        <dbReference type="ARBA" id="ARBA00022833"/>
    </source>
</evidence>
<dbReference type="InterPro" id="IPR051804">
    <property type="entry name" value="Carb_Metab_Reg_Kinase/Isom"/>
</dbReference>
<reference evidence="14" key="1">
    <citation type="submission" date="2016-10" db="EMBL/GenBank/DDBJ databases">
        <authorList>
            <person name="Varghese N."/>
            <person name="Submissions S."/>
        </authorList>
    </citation>
    <scope>NUCLEOTIDE SEQUENCE [LARGE SCALE GENOMIC DNA]</scope>
    <source>
        <strain evidence="14">CGMCC 1.10223</strain>
    </source>
</reference>
<dbReference type="PANTHER" id="PTHR42742:SF3">
    <property type="entry name" value="FRUCTOKINASE"/>
    <property type="match status" value="1"/>
</dbReference>
<evidence type="ECO:0000256" key="8">
    <source>
        <dbReference type="ARBA" id="ARBA00022840"/>
    </source>
</evidence>
<dbReference type="CDD" id="cd24067">
    <property type="entry name" value="ASKHA_NBD_ROK_BsFRK-like"/>
    <property type="match status" value="1"/>
</dbReference>
<evidence type="ECO:0000256" key="4">
    <source>
        <dbReference type="ARBA" id="ARBA00022723"/>
    </source>
</evidence>
<organism evidence="13 14">
    <name type="scientific">Paenibacillus algorifonticola</name>
    <dbReference type="NCBI Taxonomy" id="684063"/>
    <lineage>
        <taxon>Bacteria</taxon>
        <taxon>Bacillati</taxon>
        <taxon>Bacillota</taxon>
        <taxon>Bacilli</taxon>
        <taxon>Bacillales</taxon>
        <taxon>Paenibacillaceae</taxon>
        <taxon>Paenibacillus</taxon>
    </lineage>
</organism>
<protein>
    <recommendedName>
        <fullName evidence="11">fructokinase</fullName>
        <ecNumber evidence="11">2.7.1.4</ecNumber>
    </recommendedName>
</protein>
<keyword evidence="7" id="KW-0862">Zinc</keyword>
<dbReference type="Gene3D" id="3.30.420.40">
    <property type="match status" value="2"/>
</dbReference>
<keyword evidence="4" id="KW-0479">Metal-binding</keyword>
<comment type="catalytic activity">
    <reaction evidence="12">
        <text>D-fructose + ATP = D-fructose 6-phosphate + ADP + H(+)</text>
        <dbReference type="Rhea" id="RHEA:16125"/>
        <dbReference type="ChEBI" id="CHEBI:15378"/>
        <dbReference type="ChEBI" id="CHEBI:30616"/>
        <dbReference type="ChEBI" id="CHEBI:37721"/>
        <dbReference type="ChEBI" id="CHEBI:61527"/>
        <dbReference type="ChEBI" id="CHEBI:456216"/>
        <dbReference type="EC" id="2.7.1.4"/>
    </reaction>
</comment>
<keyword evidence="5" id="KW-0547">Nucleotide-binding</keyword>
<evidence type="ECO:0000256" key="9">
    <source>
        <dbReference type="ARBA" id="ARBA00022842"/>
    </source>
</evidence>
<comment type="similarity">
    <text evidence="2">Belongs to the ROK (NagC/XylR) family.</text>
</comment>
<evidence type="ECO:0000256" key="10">
    <source>
        <dbReference type="ARBA" id="ARBA00023277"/>
    </source>
</evidence>
<dbReference type="EC" id="2.7.1.4" evidence="11"/>
<dbReference type="GO" id="GO:0046872">
    <property type="term" value="F:metal ion binding"/>
    <property type="evidence" value="ECO:0007669"/>
    <property type="project" value="UniProtKB-KW"/>
</dbReference>
<dbReference type="PANTHER" id="PTHR42742">
    <property type="entry name" value="TRANSCRIPTIONAL REPRESSOR MPRA"/>
    <property type="match status" value="1"/>
</dbReference>
<evidence type="ECO:0000256" key="1">
    <source>
        <dbReference type="ARBA" id="ARBA00001946"/>
    </source>
</evidence>
<dbReference type="Pfam" id="PF00480">
    <property type="entry name" value="ROK"/>
    <property type="match status" value="1"/>
</dbReference>
<keyword evidence="6 13" id="KW-0418">Kinase</keyword>
<dbReference type="InterPro" id="IPR000600">
    <property type="entry name" value="ROK"/>
</dbReference>
<keyword evidence="9" id="KW-0460">Magnesium</keyword>
<dbReference type="EMBL" id="FONN01000002">
    <property type="protein sequence ID" value="SFE34113.1"/>
    <property type="molecule type" value="Genomic_DNA"/>
</dbReference>
<keyword evidence="10" id="KW-0119">Carbohydrate metabolism</keyword>
<keyword evidence="3" id="KW-0808">Transferase</keyword>
<comment type="cofactor">
    <cofactor evidence="1">
        <name>Mg(2+)</name>
        <dbReference type="ChEBI" id="CHEBI:18420"/>
    </cofactor>
</comment>
<dbReference type="GO" id="GO:0005524">
    <property type="term" value="F:ATP binding"/>
    <property type="evidence" value="ECO:0007669"/>
    <property type="project" value="UniProtKB-KW"/>
</dbReference>
<evidence type="ECO:0000313" key="13">
    <source>
        <dbReference type="EMBL" id="SFE34113.1"/>
    </source>
</evidence>
<gene>
    <name evidence="13" type="ORF">SAMN04487969_10234</name>
</gene>
<evidence type="ECO:0000256" key="11">
    <source>
        <dbReference type="ARBA" id="ARBA00038887"/>
    </source>
</evidence>